<evidence type="ECO:0000259" key="6">
    <source>
        <dbReference type="PROSITE" id="PS50850"/>
    </source>
</evidence>
<feature type="transmembrane region" description="Helical" evidence="5">
    <location>
        <begin position="342"/>
        <end position="365"/>
    </location>
</feature>
<evidence type="ECO:0000256" key="4">
    <source>
        <dbReference type="ARBA" id="ARBA00023136"/>
    </source>
</evidence>
<feature type="transmembrane region" description="Helical" evidence="5">
    <location>
        <begin position="20"/>
        <end position="42"/>
    </location>
</feature>
<comment type="subcellular location">
    <subcellularLocation>
        <location evidence="1">Cell membrane</location>
        <topology evidence="1">Multi-pass membrane protein</topology>
    </subcellularLocation>
</comment>
<dbReference type="InterPro" id="IPR011701">
    <property type="entry name" value="MFS"/>
</dbReference>
<dbReference type="Pfam" id="PF07690">
    <property type="entry name" value="MFS_1"/>
    <property type="match status" value="1"/>
</dbReference>
<dbReference type="RefSeq" id="WP_378592508.1">
    <property type="nucleotide sequence ID" value="NZ_JBHSKD010000027.1"/>
</dbReference>
<feature type="transmembrane region" description="Helical" evidence="5">
    <location>
        <begin position="80"/>
        <end position="99"/>
    </location>
</feature>
<keyword evidence="3 5" id="KW-1133">Transmembrane helix</keyword>
<reference evidence="8" key="1">
    <citation type="journal article" date="2019" name="Int. J. Syst. Evol. Microbiol.">
        <title>The Global Catalogue of Microorganisms (GCM) 10K type strain sequencing project: providing services to taxonomists for standard genome sequencing and annotation.</title>
        <authorList>
            <consortium name="The Broad Institute Genomics Platform"/>
            <consortium name="The Broad Institute Genome Sequencing Center for Infectious Disease"/>
            <person name="Wu L."/>
            <person name="Ma J."/>
        </authorList>
    </citation>
    <scope>NUCLEOTIDE SEQUENCE [LARGE SCALE GENOMIC DNA]</scope>
    <source>
        <strain evidence="8">DFY41</strain>
    </source>
</reference>
<keyword evidence="4 5" id="KW-0472">Membrane</keyword>
<evidence type="ECO:0000256" key="3">
    <source>
        <dbReference type="ARBA" id="ARBA00022989"/>
    </source>
</evidence>
<dbReference type="PROSITE" id="PS50850">
    <property type="entry name" value="MFS"/>
    <property type="match status" value="1"/>
</dbReference>
<accession>A0ABW0BPM6</accession>
<evidence type="ECO:0000256" key="5">
    <source>
        <dbReference type="SAM" id="Phobius"/>
    </source>
</evidence>
<dbReference type="SUPFAM" id="SSF103473">
    <property type="entry name" value="MFS general substrate transporter"/>
    <property type="match status" value="1"/>
</dbReference>
<feature type="transmembrane region" description="Helical" evidence="5">
    <location>
        <begin position="48"/>
        <end position="68"/>
    </location>
</feature>
<evidence type="ECO:0000313" key="7">
    <source>
        <dbReference type="EMBL" id="MFC5178787.1"/>
    </source>
</evidence>
<proteinExistence type="predicted"/>
<dbReference type="InterPro" id="IPR036259">
    <property type="entry name" value="MFS_trans_sf"/>
</dbReference>
<feature type="transmembrane region" description="Helical" evidence="5">
    <location>
        <begin position="215"/>
        <end position="236"/>
    </location>
</feature>
<keyword evidence="8" id="KW-1185">Reference proteome</keyword>
<dbReference type="InterPro" id="IPR020846">
    <property type="entry name" value="MFS_dom"/>
</dbReference>
<dbReference type="PANTHER" id="PTHR23542">
    <property type="match status" value="1"/>
</dbReference>
<dbReference type="PANTHER" id="PTHR23542:SF1">
    <property type="entry name" value="MAJOR FACILITATOR SUPERFAMILY (MFS) PROFILE DOMAIN-CONTAINING PROTEIN"/>
    <property type="match status" value="1"/>
</dbReference>
<protein>
    <submittedName>
        <fullName evidence="7">MFS transporter</fullName>
    </submittedName>
</protein>
<feature type="transmembrane region" description="Helical" evidence="5">
    <location>
        <begin position="105"/>
        <end position="125"/>
    </location>
</feature>
<dbReference type="Proteomes" id="UP001596087">
    <property type="component" value="Unassembled WGS sequence"/>
</dbReference>
<dbReference type="Gene3D" id="1.20.1250.20">
    <property type="entry name" value="MFS general substrate transporter like domains"/>
    <property type="match status" value="1"/>
</dbReference>
<keyword evidence="2 5" id="KW-0812">Transmembrane</keyword>
<gene>
    <name evidence="7" type="ORF">ACFPGP_19050</name>
</gene>
<dbReference type="EMBL" id="JBHSKD010000027">
    <property type="protein sequence ID" value="MFC5178787.1"/>
    <property type="molecule type" value="Genomic_DNA"/>
</dbReference>
<evidence type="ECO:0000256" key="2">
    <source>
        <dbReference type="ARBA" id="ARBA00022692"/>
    </source>
</evidence>
<evidence type="ECO:0000256" key="1">
    <source>
        <dbReference type="ARBA" id="ARBA00004651"/>
    </source>
</evidence>
<feature type="transmembrane region" description="Helical" evidence="5">
    <location>
        <begin position="256"/>
        <end position="275"/>
    </location>
</feature>
<evidence type="ECO:0000313" key="8">
    <source>
        <dbReference type="Proteomes" id="UP001596087"/>
    </source>
</evidence>
<comment type="caution">
    <text evidence="7">The sequence shown here is derived from an EMBL/GenBank/DDBJ whole genome shotgun (WGS) entry which is preliminary data.</text>
</comment>
<sequence length="405" mass="41574">MTAMSSSYGRVLRYPGALRFSATGLVARLPISMVGLGVVILVENATGSYAQAGATAAAYLLANALFAIPQGRWIDRFGQSRVLPLAITVYAVSLALLMWSVESSWPIWVTYLVAALTGAGLPAVGSCVRARWSHLLHGRPAQLQTAFALEAVVDESVFITGPILVTTLATAWHPVAGLSAALLTGLLGTLYLGSQRPTEPPPHPRAVERGDRPGMPWRTVVPLAFVAAALGTLFGAAEVTTVAFAEEQGHTGAAGFLLALWAAGSLLAGLITGAIHWRRGPEVRVRLGAVGMMVAMAPLAFVGSIPAMGAMLFVAGFAIAPTLIATMALTEQTVPAGRLTEGMAIIQTGIVAGVAPGATIGGIVIDAHGASAAYLVSLAAGVVAALAAQTLPRRPIRTTPVPTGS</sequence>
<organism evidence="7 8">
    <name type="scientific">Nocardioides taihuensis</name>
    <dbReference type="NCBI Taxonomy" id="1835606"/>
    <lineage>
        <taxon>Bacteria</taxon>
        <taxon>Bacillati</taxon>
        <taxon>Actinomycetota</taxon>
        <taxon>Actinomycetes</taxon>
        <taxon>Propionibacteriales</taxon>
        <taxon>Nocardioidaceae</taxon>
        <taxon>Nocardioides</taxon>
    </lineage>
</organism>
<feature type="domain" description="Major facilitator superfamily (MFS) profile" evidence="6">
    <location>
        <begin position="219"/>
        <end position="405"/>
    </location>
</feature>
<name>A0ABW0BPM6_9ACTN</name>
<feature type="transmembrane region" description="Helical" evidence="5">
    <location>
        <begin position="371"/>
        <end position="388"/>
    </location>
</feature>